<comment type="caution">
    <text evidence="3">The sequence shown here is derived from an EMBL/GenBank/DDBJ whole genome shotgun (WGS) entry which is preliminary data.</text>
</comment>
<dbReference type="EMBL" id="DVHB01000103">
    <property type="protein sequence ID" value="HIR39919.1"/>
    <property type="molecule type" value="Genomic_DNA"/>
</dbReference>
<evidence type="ECO:0000256" key="2">
    <source>
        <dbReference type="ARBA" id="ARBA00023002"/>
    </source>
</evidence>
<accession>A0A9D1AH60</accession>
<proteinExistence type="inferred from homology"/>
<dbReference type="Pfam" id="PF13561">
    <property type="entry name" value="adh_short_C2"/>
    <property type="match status" value="1"/>
</dbReference>
<dbReference type="SUPFAM" id="SSF51735">
    <property type="entry name" value="NAD(P)-binding Rossmann-fold domains"/>
    <property type="match status" value="1"/>
</dbReference>
<dbReference type="InterPro" id="IPR020904">
    <property type="entry name" value="Sc_DH/Rdtase_CS"/>
</dbReference>
<dbReference type="GO" id="GO:0016491">
    <property type="term" value="F:oxidoreductase activity"/>
    <property type="evidence" value="ECO:0007669"/>
    <property type="project" value="UniProtKB-KW"/>
</dbReference>
<dbReference type="PRINTS" id="PR00080">
    <property type="entry name" value="SDRFAMILY"/>
</dbReference>
<organism evidence="3 4">
    <name type="scientific">Candidatus Coproplasma stercoripullorum</name>
    <dbReference type="NCBI Taxonomy" id="2840751"/>
    <lineage>
        <taxon>Bacteria</taxon>
        <taxon>Bacillati</taxon>
        <taxon>Bacillota</taxon>
        <taxon>Clostridia</taxon>
        <taxon>Eubacteriales</taxon>
        <taxon>Candidatus Coproplasma</taxon>
    </lineage>
</organism>
<sequence>MSKKVALITGGTRGIGRDIAFEFLQLGYEVVINYCSNESAAIATQAEFNMLGYCPVLMRADVSDEYQVRDMFSEIFRLYNKIDVLVNNAGISYMGVIQDTTPAEWDRIFGVNMRGVYLCSRAVADRMIGMGGGCIINISSIWGEVGASCEVAYSASKAAVIGFTKALAKELAPSGVRVNCVSPGVIDTEMNAHLTQDEMEELIEEIPMGRIGTGADVAKACSFLAEAGYVTGEIISVGGGFAK</sequence>
<dbReference type="PANTHER" id="PTHR43639:SF1">
    <property type="entry name" value="SHORT-CHAIN DEHYDROGENASE_REDUCTASE FAMILY PROTEIN"/>
    <property type="match status" value="1"/>
</dbReference>
<evidence type="ECO:0000256" key="1">
    <source>
        <dbReference type="ARBA" id="ARBA00006484"/>
    </source>
</evidence>
<dbReference type="NCBIfam" id="NF005559">
    <property type="entry name" value="PRK07231.1"/>
    <property type="match status" value="1"/>
</dbReference>
<evidence type="ECO:0000313" key="4">
    <source>
        <dbReference type="Proteomes" id="UP000824179"/>
    </source>
</evidence>
<gene>
    <name evidence="3" type="ORF">IAB90_06010</name>
</gene>
<dbReference type="FunFam" id="3.40.50.720:FF:000173">
    <property type="entry name" value="3-oxoacyl-[acyl-carrier protein] reductase"/>
    <property type="match status" value="1"/>
</dbReference>
<dbReference type="PRINTS" id="PR00081">
    <property type="entry name" value="GDHRDH"/>
</dbReference>
<dbReference type="PANTHER" id="PTHR43639">
    <property type="entry name" value="OXIDOREDUCTASE, SHORT-CHAIN DEHYDROGENASE/REDUCTASE FAMILY (AFU_ORTHOLOGUE AFUA_5G02870)"/>
    <property type="match status" value="1"/>
</dbReference>
<name>A0A9D1AH60_9FIRM</name>
<protein>
    <submittedName>
        <fullName evidence="3">SDR family oxidoreductase</fullName>
    </submittedName>
</protein>
<reference evidence="3" key="1">
    <citation type="submission" date="2020-10" db="EMBL/GenBank/DDBJ databases">
        <authorList>
            <person name="Gilroy R."/>
        </authorList>
    </citation>
    <scope>NUCLEOTIDE SEQUENCE</scope>
    <source>
        <strain evidence="3">ChiW25-3613</strain>
    </source>
</reference>
<dbReference type="NCBIfam" id="NF009466">
    <property type="entry name" value="PRK12826.1-2"/>
    <property type="match status" value="1"/>
</dbReference>
<dbReference type="NCBIfam" id="NF047420">
    <property type="entry name" value="EF_P_mod_YmfI"/>
    <property type="match status" value="1"/>
</dbReference>
<evidence type="ECO:0000313" key="3">
    <source>
        <dbReference type="EMBL" id="HIR39919.1"/>
    </source>
</evidence>
<dbReference type="InterPro" id="IPR002347">
    <property type="entry name" value="SDR_fam"/>
</dbReference>
<dbReference type="Proteomes" id="UP000824179">
    <property type="component" value="Unassembled WGS sequence"/>
</dbReference>
<dbReference type="PROSITE" id="PS00061">
    <property type="entry name" value="ADH_SHORT"/>
    <property type="match status" value="1"/>
</dbReference>
<dbReference type="AlphaFoldDB" id="A0A9D1AH60"/>
<dbReference type="Gene3D" id="3.40.50.720">
    <property type="entry name" value="NAD(P)-binding Rossmann-like Domain"/>
    <property type="match status" value="1"/>
</dbReference>
<reference evidence="3" key="2">
    <citation type="journal article" date="2021" name="PeerJ">
        <title>Extensive microbial diversity within the chicken gut microbiome revealed by metagenomics and culture.</title>
        <authorList>
            <person name="Gilroy R."/>
            <person name="Ravi A."/>
            <person name="Getino M."/>
            <person name="Pursley I."/>
            <person name="Horton D.L."/>
            <person name="Alikhan N.F."/>
            <person name="Baker D."/>
            <person name="Gharbi K."/>
            <person name="Hall N."/>
            <person name="Watson M."/>
            <person name="Adriaenssens E.M."/>
            <person name="Foster-Nyarko E."/>
            <person name="Jarju S."/>
            <person name="Secka A."/>
            <person name="Antonio M."/>
            <person name="Oren A."/>
            <person name="Chaudhuri R.R."/>
            <person name="La Ragione R."/>
            <person name="Hildebrand F."/>
            <person name="Pallen M.J."/>
        </authorList>
    </citation>
    <scope>NUCLEOTIDE SEQUENCE</scope>
    <source>
        <strain evidence="3">ChiW25-3613</strain>
    </source>
</reference>
<dbReference type="InterPro" id="IPR036291">
    <property type="entry name" value="NAD(P)-bd_dom_sf"/>
</dbReference>
<keyword evidence="2" id="KW-0560">Oxidoreductase</keyword>
<comment type="similarity">
    <text evidence="1">Belongs to the short-chain dehydrogenases/reductases (SDR) family.</text>
</comment>